<dbReference type="PANTHER" id="PTHR40660">
    <property type="entry name" value="5'-PHOSPHATE OXIDASE PUTATIVE DOMAIN-CONTAINING PROTEIN-RELATED"/>
    <property type="match status" value="1"/>
</dbReference>
<name>A0A398C7I6_9BURK</name>
<dbReference type="Pfam" id="PF01243">
    <property type="entry name" value="PNPOx_N"/>
    <property type="match status" value="1"/>
</dbReference>
<dbReference type="Gene3D" id="2.30.110.10">
    <property type="entry name" value="Electron Transport, Fmn-binding Protein, Chain A"/>
    <property type="match status" value="1"/>
</dbReference>
<organism evidence="2 3">
    <name type="scientific">Simplicispira hankyongi</name>
    <dbReference type="NCBI Taxonomy" id="2315688"/>
    <lineage>
        <taxon>Bacteria</taxon>
        <taxon>Pseudomonadati</taxon>
        <taxon>Pseudomonadota</taxon>
        <taxon>Betaproteobacteria</taxon>
        <taxon>Burkholderiales</taxon>
        <taxon>Comamonadaceae</taxon>
        <taxon>Simplicispira</taxon>
    </lineage>
</organism>
<dbReference type="OrthoDB" id="1494384at2"/>
<dbReference type="InterPro" id="IPR003018">
    <property type="entry name" value="GAF"/>
</dbReference>
<dbReference type="Proteomes" id="UP000266302">
    <property type="component" value="Unassembled WGS sequence"/>
</dbReference>
<dbReference type="SMART" id="SM00065">
    <property type="entry name" value="GAF"/>
    <property type="match status" value="1"/>
</dbReference>
<dbReference type="InterPro" id="IPR029016">
    <property type="entry name" value="GAF-like_dom_sf"/>
</dbReference>
<dbReference type="PANTHER" id="PTHR40660:SF1">
    <property type="entry name" value="5'-PHOSPHATE OXIDASE PUTATIVE DOMAIN-CONTAINING PROTEIN-RELATED"/>
    <property type="match status" value="1"/>
</dbReference>
<gene>
    <name evidence="2" type="ORF">D3F03_14435</name>
</gene>
<dbReference type="RefSeq" id="WP_119110118.1">
    <property type="nucleotide sequence ID" value="NZ_QXJC01000007.1"/>
</dbReference>
<keyword evidence="3" id="KW-1185">Reference proteome</keyword>
<dbReference type="EMBL" id="QXJC01000007">
    <property type="protein sequence ID" value="RID97451.1"/>
    <property type="molecule type" value="Genomic_DNA"/>
</dbReference>
<dbReference type="Pfam" id="PF13185">
    <property type="entry name" value="GAF_2"/>
    <property type="match status" value="1"/>
</dbReference>
<dbReference type="InterPro" id="IPR012349">
    <property type="entry name" value="Split_barrel_FMN-bd"/>
</dbReference>
<protein>
    <submittedName>
        <fullName evidence="2">GAF domain-containing protein</fullName>
    </submittedName>
</protein>
<dbReference type="AlphaFoldDB" id="A0A398C7I6"/>
<comment type="caution">
    <text evidence="2">The sequence shown here is derived from an EMBL/GenBank/DDBJ whole genome shotgun (WGS) entry which is preliminary data.</text>
</comment>
<feature type="domain" description="GAF" evidence="1">
    <location>
        <begin position="164"/>
        <end position="326"/>
    </location>
</feature>
<evidence type="ECO:0000313" key="2">
    <source>
        <dbReference type="EMBL" id="RID97451.1"/>
    </source>
</evidence>
<reference evidence="2 3" key="1">
    <citation type="submission" date="2018-09" db="EMBL/GenBank/DDBJ databases">
        <title>Draft genome of Simplicispira sp. NY-02.</title>
        <authorList>
            <person name="Im W.T."/>
        </authorList>
    </citation>
    <scope>NUCLEOTIDE SEQUENCE [LARGE SCALE GENOMIC DNA]</scope>
    <source>
        <strain evidence="2 3">NY-02</strain>
    </source>
</reference>
<proteinExistence type="predicted"/>
<accession>A0A398C7I6</accession>
<evidence type="ECO:0000313" key="3">
    <source>
        <dbReference type="Proteomes" id="UP000266302"/>
    </source>
</evidence>
<dbReference type="SUPFAM" id="SSF55781">
    <property type="entry name" value="GAF domain-like"/>
    <property type="match status" value="1"/>
</dbReference>
<dbReference type="SUPFAM" id="SSF50475">
    <property type="entry name" value="FMN-binding split barrel"/>
    <property type="match status" value="1"/>
</dbReference>
<dbReference type="Gene3D" id="3.30.450.40">
    <property type="match status" value="1"/>
</dbReference>
<sequence>MKARAEPDLRPLRACLEGAVPGMVATCDAEGMPNVAYLSQVVYVDEMHVALSFQFFNKTRRNILVNPCATVLLTDPGTGLLHRLHLRYLRTEDCGPLFEGMRAQLAGIASHEGMADVFVLRGADIYRVEDIESLPGEGLSPAPARCDLLHALRRCCQDLAQCTALEDLVQALFAGMRAYMGVEHAMVLLPDSATGRLYTVASMGYAQSGVGSEVGLGQGVIGVAAQQRTAVRISHVTHASLYTHSIRRSMAADATPAGQDIPYPGLDAPGSQLAIPLLAAGRMLGVVFVESADEMRFGYQEEDALVALAGQLAVALDPLRAFAEHAEPAEPALASARPLTGTPVRVRHFSANDSVFLNDDYLIKGVAGAIFCKLLRETLATGRVDFSNRELRLDASLKLPDVADNLEARLLLLQRRLQENSPHIRLEKTGRGRLRLVLKRPVELDTVSR</sequence>
<dbReference type="InterPro" id="IPR011576">
    <property type="entry name" value="Pyridox_Oxase_N"/>
</dbReference>
<evidence type="ECO:0000259" key="1">
    <source>
        <dbReference type="SMART" id="SM00065"/>
    </source>
</evidence>